<dbReference type="AlphaFoldDB" id="A0AAD2JV24"/>
<gene>
    <name evidence="3" type="ORF">MYCIT1_LOCUS232</name>
</gene>
<comment type="caution">
    <text evidence="3">The sequence shown here is derived from an EMBL/GenBank/DDBJ whole genome shotgun (WGS) entry which is preliminary data.</text>
</comment>
<keyword evidence="2" id="KW-1133">Transmembrane helix</keyword>
<feature type="region of interest" description="Disordered" evidence="1">
    <location>
        <begin position="465"/>
        <end position="500"/>
    </location>
</feature>
<keyword evidence="2" id="KW-0812">Transmembrane</keyword>
<proteinExistence type="predicted"/>
<name>A0AAD2JV24_9AGAR</name>
<evidence type="ECO:0000256" key="1">
    <source>
        <dbReference type="SAM" id="MobiDB-lite"/>
    </source>
</evidence>
<reference evidence="3" key="1">
    <citation type="submission" date="2023-11" db="EMBL/GenBank/DDBJ databases">
        <authorList>
            <person name="De Vega J J."/>
            <person name="De Vega J J."/>
        </authorList>
    </citation>
    <scope>NUCLEOTIDE SEQUENCE</scope>
</reference>
<feature type="transmembrane region" description="Helical" evidence="2">
    <location>
        <begin position="416"/>
        <end position="438"/>
    </location>
</feature>
<dbReference type="Gene3D" id="2.60.120.260">
    <property type="entry name" value="Galactose-binding domain-like"/>
    <property type="match status" value="2"/>
</dbReference>
<evidence type="ECO:0000313" key="4">
    <source>
        <dbReference type="Proteomes" id="UP001295794"/>
    </source>
</evidence>
<keyword evidence="4" id="KW-1185">Reference proteome</keyword>
<dbReference type="Proteomes" id="UP001295794">
    <property type="component" value="Unassembled WGS sequence"/>
</dbReference>
<sequence>MLSDAFLGPLLTPFLIVLLYPLTSYNCVDARVIRGRQTSLAPRDTQSAASAAWISAANSNGTLDKSTSQVGFYKQLISTSALPAANATVTVNAVCYDVVTLWVNGQPVGQQTKNLTTPIVARVKLNTTQNIFSVLVQNGTCVPAISASIRVDFSGSVSSSTFVSDSSWLATTNVPITFPNPQNLSLFSPVVSRTLAKPPAPSAAVSASPISLEDSSWIWSITSAFLVAPVGTIGFRKRFSIPAGKTAVSGTALISCDNTFSLYINGVFIAAPPSGPNTTTEFYYSWTYAQQVAFPIDSTSLVFDIIAQNFLYDMQTPQLSFAGLIAAMQVDYSDGSSDTVITDQSWNFSANFSSPSAFLSMSSISLTSAIVQGKFGMAPWDQLVGTSDVLAAPKVPQIMASTDGGGNQSHHRDMSWVLIICLVIAVVVIVLAVAFLYFRRRRQLRQDQPTGHIAQLLPTKSRSYERLRHSTLRSSAPEAMPPPPSYAASTTPRSVYDAPAANNSKTAFRVINTDDISSS</sequence>
<organism evidence="3 4">
    <name type="scientific">Mycena citricolor</name>
    <dbReference type="NCBI Taxonomy" id="2018698"/>
    <lineage>
        <taxon>Eukaryota</taxon>
        <taxon>Fungi</taxon>
        <taxon>Dikarya</taxon>
        <taxon>Basidiomycota</taxon>
        <taxon>Agaricomycotina</taxon>
        <taxon>Agaricomycetes</taxon>
        <taxon>Agaricomycetidae</taxon>
        <taxon>Agaricales</taxon>
        <taxon>Marasmiineae</taxon>
        <taxon>Mycenaceae</taxon>
        <taxon>Mycena</taxon>
    </lineage>
</organism>
<accession>A0AAD2JV24</accession>
<dbReference type="EMBL" id="CAVNYO010000002">
    <property type="protein sequence ID" value="CAK5261924.1"/>
    <property type="molecule type" value="Genomic_DNA"/>
</dbReference>
<evidence type="ECO:0000256" key="2">
    <source>
        <dbReference type="SAM" id="Phobius"/>
    </source>
</evidence>
<protein>
    <submittedName>
        <fullName evidence="3">Uncharacterized protein</fullName>
    </submittedName>
</protein>
<keyword evidence="2" id="KW-0472">Membrane</keyword>
<evidence type="ECO:0000313" key="3">
    <source>
        <dbReference type="EMBL" id="CAK5261924.1"/>
    </source>
</evidence>